<dbReference type="Proteomes" id="UP000614601">
    <property type="component" value="Unassembled WGS sequence"/>
</dbReference>
<evidence type="ECO:0000313" key="3">
    <source>
        <dbReference type="Proteomes" id="UP000614601"/>
    </source>
</evidence>
<dbReference type="EMBL" id="CAJFCW020000002">
    <property type="protein sequence ID" value="CAG9088903.1"/>
    <property type="molecule type" value="Genomic_DNA"/>
</dbReference>
<comment type="caution">
    <text evidence="2">The sequence shown here is derived from an EMBL/GenBank/DDBJ whole genome shotgun (WGS) entry which is preliminary data.</text>
</comment>
<protein>
    <submittedName>
        <fullName evidence="2">Uncharacterized protein</fullName>
    </submittedName>
</protein>
<proteinExistence type="predicted"/>
<sequence>MQDNVSHGTAGQDKSSQEQDFGMARHGKGKARHIEAGNLSIRILNFLVDNREIETGLLKLANWPFLVIKHELSVIKPGRVGFGLSRIGLVYDQEVEEVIDRTLLSSDTSVIR</sequence>
<dbReference type="Proteomes" id="UP000783686">
    <property type="component" value="Unassembled WGS sequence"/>
</dbReference>
<reference evidence="2" key="1">
    <citation type="submission" date="2020-09" db="EMBL/GenBank/DDBJ databases">
        <authorList>
            <person name="Kikuchi T."/>
        </authorList>
    </citation>
    <scope>NUCLEOTIDE SEQUENCE</scope>
    <source>
        <strain evidence="2">SH1</strain>
    </source>
</reference>
<dbReference type="AlphaFoldDB" id="A0A811K084"/>
<evidence type="ECO:0000256" key="1">
    <source>
        <dbReference type="SAM" id="MobiDB-lite"/>
    </source>
</evidence>
<gene>
    <name evidence="2" type="ORF">BOKJ2_LOCUS2598</name>
</gene>
<keyword evidence="3" id="KW-1185">Reference proteome</keyword>
<evidence type="ECO:0000313" key="2">
    <source>
        <dbReference type="EMBL" id="CAD5209274.1"/>
    </source>
</evidence>
<feature type="compositionally biased region" description="Polar residues" evidence="1">
    <location>
        <begin position="1"/>
        <end position="14"/>
    </location>
</feature>
<dbReference type="EMBL" id="CAJFDH010000002">
    <property type="protein sequence ID" value="CAD5209274.1"/>
    <property type="molecule type" value="Genomic_DNA"/>
</dbReference>
<accession>A0A811K084</accession>
<name>A0A811K084_9BILA</name>
<organism evidence="2 3">
    <name type="scientific">Bursaphelenchus okinawaensis</name>
    <dbReference type="NCBI Taxonomy" id="465554"/>
    <lineage>
        <taxon>Eukaryota</taxon>
        <taxon>Metazoa</taxon>
        <taxon>Ecdysozoa</taxon>
        <taxon>Nematoda</taxon>
        <taxon>Chromadorea</taxon>
        <taxon>Rhabditida</taxon>
        <taxon>Tylenchina</taxon>
        <taxon>Tylenchomorpha</taxon>
        <taxon>Aphelenchoidea</taxon>
        <taxon>Aphelenchoididae</taxon>
        <taxon>Bursaphelenchus</taxon>
    </lineage>
</organism>
<feature type="region of interest" description="Disordered" evidence="1">
    <location>
        <begin position="1"/>
        <end position="29"/>
    </location>
</feature>